<reference evidence="1" key="1">
    <citation type="journal article" date="2021" name="New Phytol.">
        <title>Evolutionary innovations through gain and loss of genes in the ectomycorrhizal Boletales.</title>
        <authorList>
            <person name="Wu G."/>
            <person name="Miyauchi S."/>
            <person name="Morin E."/>
            <person name="Kuo A."/>
            <person name="Drula E."/>
            <person name="Varga T."/>
            <person name="Kohler A."/>
            <person name="Feng B."/>
            <person name="Cao Y."/>
            <person name="Lipzen A."/>
            <person name="Daum C."/>
            <person name="Hundley H."/>
            <person name="Pangilinan J."/>
            <person name="Johnson J."/>
            <person name="Barry K."/>
            <person name="LaButti K."/>
            <person name="Ng V."/>
            <person name="Ahrendt S."/>
            <person name="Min B."/>
            <person name="Choi I.G."/>
            <person name="Park H."/>
            <person name="Plett J.M."/>
            <person name="Magnuson J."/>
            <person name="Spatafora J.W."/>
            <person name="Nagy L.G."/>
            <person name="Henrissat B."/>
            <person name="Grigoriev I.V."/>
            <person name="Yang Z.L."/>
            <person name="Xu J."/>
            <person name="Martin F.M."/>
        </authorList>
    </citation>
    <scope>NUCLEOTIDE SEQUENCE</scope>
    <source>
        <strain evidence="1">KUC20120723A-06</strain>
    </source>
</reference>
<evidence type="ECO:0000313" key="2">
    <source>
        <dbReference type="Proteomes" id="UP000790709"/>
    </source>
</evidence>
<dbReference type="Proteomes" id="UP000790709">
    <property type="component" value="Unassembled WGS sequence"/>
</dbReference>
<evidence type="ECO:0000313" key="1">
    <source>
        <dbReference type="EMBL" id="KAH7917382.1"/>
    </source>
</evidence>
<organism evidence="1 2">
    <name type="scientific">Leucogyrophana mollusca</name>
    <dbReference type="NCBI Taxonomy" id="85980"/>
    <lineage>
        <taxon>Eukaryota</taxon>
        <taxon>Fungi</taxon>
        <taxon>Dikarya</taxon>
        <taxon>Basidiomycota</taxon>
        <taxon>Agaricomycotina</taxon>
        <taxon>Agaricomycetes</taxon>
        <taxon>Agaricomycetidae</taxon>
        <taxon>Boletales</taxon>
        <taxon>Boletales incertae sedis</taxon>
        <taxon>Leucogyrophana</taxon>
    </lineage>
</organism>
<proteinExistence type="predicted"/>
<accession>A0ACB8AVU1</accession>
<sequence>MSVDAAHVLGDPTGHPNVPANEAPPSTLLYHHPRVSTRAAKIIRVPRDSSGGSVRGCYPFRVTAHIFTLIYYKYLQNLIYKTHFVSVGYPVILGLDWLCQHNPNIDWEDSTLSLECCGLSRTNPIAVVAKGFGLKPAVSRSTLNSVTSVGLGFGLSDATSTAISALALPTARSDTPSTLGTTPDPSPIPPRSFLITLVQWTVFGRSSPSLPPLPLLNI</sequence>
<comment type="caution">
    <text evidence="1">The sequence shown here is derived from an EMBL/GenBank/DDBJ whole genome shotgun (WGS) entry which is preliminary data.</text>
</comment>
<gene>
    <name evidence="1" type="ORF">BV22DRAFT_1188297</name>
</gene>
<dbReference type="EMBL" id="MU267089">
    <property type="protein sequence ID" value="KAH7917382.1"/>
    <property type="molecule type" value="Genomic_DNA"/>
</dbReference>
<keyword evidence="2" id="KW-1185">Reference proteome</keyword>
<name>A0ACB8AVU1_9AGAM</name>
<protein>
    <submittedName>
        <fullName evidence="1">Uncharacterized protein</fullName>
    </submittedName>
</protein>